<sequence length="373" mass="43016">MGIFLVNMLSFHTPILYIDPFVTWTSTSDRLFYSWIDLFIQGSIYPLFSFLFGYGFVILRERTIMKGGTFSTIAIRRLLFLLVIGWVHANYIWHGDILFTYSLFGILLLLFIRLRGKVLMLLGLILYFVPNVIITVMMILASMVAGNGEFTVADETSALASYKAYQNGTYEEIREQRFIDWSLVNHPGNLFFMLFSIFPLFLIGGGAAKENWLRRVTDLKRPFLVVIAVTLFMGLFIKSAPYWLTRNWATEYSQDMLGGPLLSIAYILLIALGTNHQRGLQVFKFFGPVGKLSFTNYLVQSIVSTLIFYSYGLGLYGQVSVDEGTLLAMTIFIIQLIFSHIWVKYFYLGPFEWVWRTVSYWKWQSLMKKGENS</sequence>
<dbReference type="Pfam" id="PF04235">
    <property type="entry name" value="DUF418"/>
    <property type="match status" value="1"/>
</dbReference>
<feature type="transmembrane region" description="Helical" evidence="1">
    <location>
        <begin position="294"/>
        <end position="314"/>
    </location>
</feature>
<dbReference type="PANTHER" id="PTHR30590:SF2">
    <property type="entry name" value="INNER MEMBRANE PROTEIN"/>
    <property type="match status" value="1"/>
</dbReference>
<organism evidence="3 4">
    <name type="scientific">Robertmurraya beringensis</name>
    <dbReference type="NCBI Taxonomy" id="641660"/>
    <lineage>
        <taxon>Bacteria</taxon>
        <taxon>Bacillati</taxon>
        <taxon>Bacillota</taxon>
        <taxon>Bacilli</taxon>
        <taxon>Bacillales</taxon>
        <taxon>Bacillaceae</taxon>
        <taxon>Robertmurraya</taxon>
    </lineage>
</organism>
<evidence type="ECO:0000313" key="4">
    <source>
        <dbReference type="Proteomes" id="UP001589738"/>
    </source>
</evidence>
<feature type="transmembrane region" description="Helical" evidence="1">
    <location>
        <begin position="223"/>
        <end position="244"/>
    </location>
</feature>
<name>A0ABV6KP84_9BACI</name>
<dbReference type="PANTHER" id="PTHR30590">
    <property type="entry name" value="INNER MEMBRANE PROTEIN"/>
    <property type="match status" value="1"/>
</dbReference>
<proteinExistence type="predicted"/>
<keyword evidence="1" id="KW-1133">Transmembrane helix</keyword>
<feature type="transmembrane region" description="Helical" evidence="1">
    <location>
        <begin position="69"/>
        <end position="87"/>
    </location>
</feature>
<feature type="transmembrane region" description="Helical" evidence="1">
    <location>
        <begin position="326"/>
        <end position="347"/>
    </location>
</feature>
<evidence type="ECO:0000313" key="3">
    <source>
        <dbReference type="EMBL" id="MFC0475110.1"/>
    </source>
</evidence>
<comment type="caution">
    <text evidence="3">The sequence shown here is derived from an EMBL/GenBank/DDBJ whole genome shotgun (WGS) entry which is preliminary data.</text>
</comment>
<keyword evidence="1" id="KW-0812">Transmembrane</keyword>
<dbReference type="InterPro" id="IPR007349">
    <property type="entry name" value="DUF418"/>
</dbReference>
<keyword evidence="4" id="KW-1185">Reference proteome</keyword>
<dbReference type="EMBL" id="JBHLUU010000022">
    <property type="protein sequence ID" value="MFC0475110.1"/>
    <property type="molecule type" value="Genomic_DNA"/>
</dbReference>
<dbReference type="InterPro" id="IPR052529">
    <property type="entry name" value="Bact_Transport_Assoc"/>
</dbReference>
<feature type="domain" description="DUF418" evidence="2">
    <location>
        <begin position="208"/>
        <end position="362"/>
    </location>
</feature>
<reference evidence="3 4" key="1">
    <citation type="submission" date="2024-09" db="EMBL/GenBank/DDBJ databases">
        <authorList>
            <person name="Sun Q."/>
            <person name="Mori K."/>
        </authorList>
    </citation>
    <scope>NUCLEOTIDE SEQUENCE [LARGE SCALE GENOMIC DNA]</scope>
    <source>
        <strain evidence="3 4">CGMCC 1.9126</strain>
    </source>
</reference>
<feature type="transmembrane region" description="Helical" evidence="1">
    <location>
        <begin position="119"/>
        <end position="141"/>
    </location>
</feature>
<evidence type="ECO:0000256" key="1">
    <source>
        <dbReference type="SAM" id="Phobius"/>
    </source>
</evidence>
<dbReference type="RefSeq" id="WP_377057834.1">
    <property type="nucleotide sequence ID" value="NZ_JBHLUU010000022.1"/>
</dbReference>
<keyword evidence="1" id="KW-0472">Membrane</keyword>
<accession>A0ABV6KP84</accession>
<dbReference type="Proteomes" id="UP001589738">
    <property type="component" value="Unassembled WGS sequence"/>
</dbReference>
<feature type="transmembrane region" description="Helical" evidence="1">
    <location>
        <begin position="32"/>
        <end position="57"/>
    </location>
</feature>
<gene>
    <name evidence="3" type="ORF">ACFFHF_07545</name>
</gene>
<protein>
    <submittedName>
        <fullName evidence="3">DUF418 domain-containing protein</fullName>
    </submittedName>
</protein>
<feature type="transmembrane region" description="Helical" evidence="1">
    <location>
        <begin position="190"/>
        <end position="208"/>
    </location>
</feature>
<evidence type="ECO:0000259" key="2">
    <source>
        <dbReference type="Pfam" id="PF04235"/>
    </source>
</evidence>
<feature type="transmembrane region" description="Helical" evidence="1">
    <location>
        <begin position="93"/>
        <end position="112"/>
    </location>
</feature>
<feature type="transmembrane region" description="Helical" evidence="1">
    <location>
        <begin position="256"/>
        <end position="273"/>
    </location>
</feature>